<reference evidence="3 4" key="1">
    <citation type="submission" date="2021-02" db="EMBL/GenBank/DDBJ databases">
        <authorList>
            <person name="Lee D.-H."/>
        </authorList>
    </citation>
    <scope>NUCLEOTIDE SEQUENCE [LARGE SCALE GENOMIC DNA]</scope>
    <source>
        <strain evidence="3 4">MMS20-R2-29</strain>
    </source>
</reference>
<proteinExistence type="predicted"/>
<keyword evidence="2" id="KW-0472">Membrane</keyword>
<dbReference type="EMBL" id="JAFEUO010000003">
    <property type="protein sequence ID" value="MBM7083551.1"/>
    <property type="molecule type" value="Genomic_DNA"/>
</dbReference>
<evidence type="ECO:0000313" key="4">
    <source>
        <dbReference type="Proteomes" id="UP000809587"/>
    </source>
</evidence>
<accession>A0ABS2JDA2</accession>
<gene>
    <name evidence="3" type="ORF">JQN84_13590</name>
</gene>
<evidence type="ECO:0000256" key="1">
    <source>
        <dbReference type="SAM" id="MobiDB-lite"/>
    </source>
</evidence>
<keyword evidence="4" id="KW-1185">Reference proteome</keyword>
<feature type="transmembrane region" description="Helical" evidence="2">
    <location>
        <begin position="65"/>
        <end position="85"/>
    </location>
</feature>
<organism evidence="3 4">
    <name type="scientific">Micromonospora humidisoli</name>
    <dbReference type="NCBI Taxonomy" id="2807622"/>
    <lineage>
        <taxon>Bacteria</taxon>
        <taxon>Bacillati</taxon>
        <taxon>Actinomycetota</taxon>
        <taxon>Actinomycetes</taxon>
        <taxon>Micromonosporales</taxon>
        <taxon>Micromonosporaceae</taxon>
        <taxon>Micromonospora</taxon>
    </lineage>
</organism>
<keyword evidence="2" id="KW-0812">Transmembrane</keyword>
<dbReference type="RefSeq" id="WP_204958701.1">
    <property type="nucleotide sequence ID" value="NZ_JAFEUO010000003.1"/>
</dbReference>
<dbReference type="Proteomes" id="UP000809587">
    <property type="component" value="Unassembled WGS sequence"/>
</dbReference>
<evidence type="ECO:0000256" key="2">
    <source>
        <dbReference type="SAM" id="Phobius"/>
    </source>
</evidence>
<sequence length="118" mass="12943">MTSPTQPGRQVEDDLTRQGYPENEPTARGQSEDIEAEAEIKVGFFQGKVRLRDGAGRTSVSFSHLVDAFTVMIWPVGVALLLLLVDAPALIKVWGSSAAFVLALTVFVVRMWLAGRQR</sequence>
<feature type="region of interest" description="Disordered" evidence="1">
    <location>
        <begin position="1"/>
        <end position="32"/>
    </location>
</feature>
<comment type="caution">
    <text evidence="3">The sequence shown here is derived from an EMBL/GenBank/DDBJ whole genome shotgun (WGS) entry which is preliminary data.</text>
</comment>
<protein>
    <submittedName>
        <fullName evidence="3">Uncharacterized protein</fullName>
    </submittedName>
</protein>
<keyword evidence="2" id="KW-1133">Transmembrane helix</keyword>
<evidence type="ECO:0000313" key="3">
    <source>
        <dbReference type="EMBL" id="MBM7083551.1"/>
    </source>
</evidence>
<name>A0ABS2JDA2_9ACTN</name>
<feature type="transmembrane region" description="Helical" evidence="2">
    <location>
        <begin position="91"/>
        <end position="113"/>
    </location>
</feature>